<organism evidence="1">
    <name type="scientific">uncultured Rubellimicrobium sp</name>
    <dbReference type="NCBI Taxonomy" id="543078"/>
    <lineage>
        <taxon>Bacteria</taxon>
        <taxon>Pseudomonadati</taxon>
        <taxon>Pseudomonadota</taxon>
        <taxon>Alphaproteobacteria</taxon>
        <taxon>Rhodobacterales</taxon>
        <taxon>Roseobacteraceae</taxon>
        <taxon>Rubellimicrobium</taxon>
        <taxon>environmental samples</taxon>
    </lineage>
</organism>
<name>A0A6J4NL71_9RHOB</name>
<dbReference type="AlphaFoldDB" id="A0A6J4NL71"/>
<accession>A0A6J4NL71</accession>
<gene>
    <name evidence="1" type="ORF">AVDCRST_MAG15-169</name>
</gene>
<sequence length="39" mass="4194">MLSEMSMTGSGPLLIVMRDREVGVPGFHTDGSDRVARMG</sequence>
<evidence type="ECO:0000313" key="1">
    <source>
        <dbReference type="EMBL" id="CAA9385900.1"/>
    </source>
</evidence>
<proteinExistence type="predicted"/>
<reference evidence="1" key="1">
    <citation type="submission" date="2020-02" db="EMBL/GenBank/DDBJ databases">
        <authorList>
            <person name="Meier V. D."/>
        </authorList>
    </citation>
    <scope>NUCLEOTIDE SEQUENCE</scope>
    <source>
        <strain evidence="1">AVDCRST_MAG15</strain>
    </source>
</reference>
<dbReference type="EMBL" id="CADCUU010000030">
    <property type="protein sequence ID" value="CAA9385900.1"/>
    <property type="molecule type" value="Genomic_DNA"/>
</dbReference>
<protein>
    <submittedName>
        <fullName evidence="1">Uncharacterized protein</fullName>
    </submittedName>
</protein>